<reference evidence="1 2" key="1">
    <citation type="submission" date="2021-03" db="EMBL/GenBank/DDBJ databases">
        <title>Genome sequencing of Bifidobacterium imperatoris JCM 32708.</title>
        <authorList>
            <person name="Kim J."/>
        </authorList>
    </citation>
    <scope>NUCLEOTIDE SEQUENCE [LARGE SCALE GENOMIC DNA]</scope>
    <source>
        <strain evidence="1 2">JCM 32708</strain>
    </source>
</reference>
<evidence type="ECO:0000313" key="1">
    <source>
        <dbReference type="EMBL" id="QSY58256.1"/>
    </source>
</evidence>
<dbReference type="RefSeq" id="WP_101625144.1">
    <property type="nucleotide sequence ID" value="NZ_CP071591.1"/>
</dbReference>
<protein>
    <submittedName>
        <fullName evidence="1">Uncharacterized protein</fullName>
    </submittedName>
</protein>
<sequence>MRQASKQNATDGIFPYTKLEKKIKGRKDIHSAAQITTIVEGLNIISVSLINVASAMAAVTALKSLMAFQLENPNNDPKPE</sequence>
<organism evidence="1 2">
    <name type="scientific">Bifidobacterium imperatoris</name>
    <dbReference type="NCBI Taxonomy" id="2020965"/>
    <lineage>
        <taxon>Bacteria</taxon>
        <taxon>Bacillati</taxon>
        <taxon>Actinomycetota</taxon>
        <taxon>Actinomycetes</taxon>
        <taxon>Bifidobacteriales</taxon>
        <taxon>Bifidobacteriaceae</taxon>
        <taxon>Bifidobacterium</taxon>
    </lineage>
</organism>
<dbReference type="EMBL" id="CP071591">
    <property type="protein sequence ID" value="QSY58256.1"/>
    <property type="molecule type" value="Genomic_DNA"/>
</dbReference>
<name>A0ABX7S3I3_9BIFI</name>
<gene>
    <name evidence="1" type="ORF">BLI708_02840</name>
</gene>
<keyword evidence="2" id="KW-1185">Reference proteome</keyword>
<dbReference type="Proteomes" id="UP000663067">
    <property type="component" value="Chromosome"/>
</dbReference>
<proteinExistence type="predicted"/>
<accession>A0ABX7S3I3</accession>
<evidence type="ECO:0000313" key="2">
    <source>
        <dbReference type="Proteomes" id="UP000663067"/>
    </source>
</evidence>